<dbReference type="PANTHER" id="PTHR43877">
    <property type="entry name" value="AMINOALKYLPHOSPHONATE N-ACETYLTRANSFERASE-RELATED-RELATED"/>
    <property type="match status" value="1"/>
</dbReference>
<evidence type="ECO:0000313" key="5">
    <source>
        <dbReference type="Proteomes" id="UP001589865"/>
    </source>
</evidence>
<gene>
    <name evidence="4" type="ORF">ACFFGY_15175</name>
</gene>
<dbReference type="Pfam" id="PF00583">
    <property type="entry name" value="Acetyltransf_1"/>
    <property type="match status" value="1"/>
</dbReference>
<dbReference type="SUPFAM" id="SSF55729">
    <property type="entry name" value="Acyl-CoA N-acyltransferases (Nat)"/>
    <property type="match status" value="1"/>
</dbReference>
<evidence type="ECO:0000259" key="3">
    <source>
        <dbReference type="PROSITE" id="PS51186"/>
    </source>
</evidence>
<dbReference type="CDD" id="cd04301">
    <property type="entry name" value="NAT_SF"/>
    <property type="match status" value="1"/>
</dbReference>
<accession>A0ABV6JV66</accession>
<keyword evidence="2" id="KW-0012">Acyltransferase</keyword>
<evidence type="ECO:0000313" key="4">
    <source>
        <dbReference type="EMBL" id="MFC0409593.1"/>
    </source>
</evidence>
<dbReference type="InterPro" id="IPR000182">
    <property type="entry name" value="GNAT_dom"/>
</dbReference>
<keyword evidence="5" id="KW-1185">Reference proteome</keyword>
<dbReference type="InterPro" id="IPR050832">
    <property type="entry name" value="Bact_Acetyltransf"/>
</dbReference>
<comment type="caution">
    <text evidence="4">The sequence shown here is derived from an EMBL/GenBank/DDBJ whole genome shotgun (WGS) entry which is preliminary data.</text>
</comment>
<dbReference type="EMBL" id="JBHLUN010000010">
    <property type="protein sequence ID" value="MFC0409593.1"/>
    <property type="molecule type" value="Genomic_DNA"/>
</dbReference>
<organism evidence="4 5">
    <name type="scientific">Roseomonas elaeocarpi</name>
    <dbReference type="NCBI Taxonomy" id="907779"/>
    <lineage>
        <taxon>Bacteria</taxon>
        <taxon>Pseudomonadati</taxon>
        <taxon>Pseudomonadota</taxon>
        <taxon>Alphaproteobacteria</taxon>
        <taxon>Acetobacterales</taxon>
        <taxon>Roseomonadaceae</taxon>
        <taxon>Roseomonas</taxon>
    </lineage>
</organism>
<dbReference type="RefSeq" id="WP_377045343.1">
    <property type="nucleotide sequence ID" value="NZ_JBHLUN010000010.1"/>
</dbReference>
<name>A0ABV6JV66_9PROT</name>
<evidence type="ECO:0000256" key="1">
    <source>
        <dbReference type="ARBA" id="ARBA00022679"/>
    </source>
</evidence>
<dbReference type="PANTHER" id="PTHR43877:SF2">
    <property type="entry name" value="AMINOALKYLPHOSPHONATE N-ACETYLTRANSFERASE-RELATED"/>
    <property type="match status" value="1"/>
</dbReference>
<feature type="domain" description="N-acetyltransferase" evidence="3">
    <location>
        <begin position="3"/>
        <end position="144"/>
    </location>
</feature>
<keyword evidence="1" id="KW-0808">Transferase</keyword>
<sequence length="144" mass="15315">MTVTIRPATAEDAAALVPLIAVLGREVPASGVRDLIENDPALCVLVAQDGEAAGAPLLGVLALTHTRMLHRVQREARITTLAVAEAAQGRGVGRQLVEAAVQQARDWGCGRLELTTGAARLGAQAFYHATGFRQESLRFHRDLD</sequence>
<dbReference type="Gene3D" id="3.40.630.30">
    <property type="match status" value="1"/>
</dbReference>
<dbReference type="PROSITE" id="PS51186">
    <property type="entry name" value="GNAT"/>
    <property type="match status" value="1"/>
</dbReference>
<dbReference type="InterPro" id="IPR016181">
    <property type="entry name" value="Acyl_CoA_acyltransferase"/>
</dbReference>
<evidence type="ECO:0000256" key="2">
    <source>
        <dbReference type="ARBA" id="ARBA00023315"/>
    </source>
</evidence>
<dbReference type="Proteomes" id="UP001589865">
    <property type="component" value="Unassembled WGS sequence"/>
</dbReference>
<proteinExistence type="predicted"/>
<protein>
    <submittedName>
        <fullName evidence="4">GNAT family N-acetyltransferase</fullName>
    </submittedName>
</protein>
<reference evidence="4 5" key="1">
    <citation type="submission" date="2024-09" db="EMBL/GenBank/DDBJ databases">
        <authorList>
            <person name="Sun Q."/>
            <person name="Mori K."/>
        </authorList>
    </citation>
    <scope>NUCLEOTIDE SEQUENCE [LARGE SCALE GENOMIC DNA]</scope>
    <source>
        <strain evidence="4 5">TBRC 5777</strain>
    </source>
</reference>